<feature type="coiled-coil region" evidence="1">
    <location>
        <begin position="574"/>
        <end position="608"/>
    </location>
</feature>
<proteinExistence type="predicted"/>
<comment type="caution">
    <text evidence="4">The sequence shown here is derived from an EMBL/GenBank/DDBJ whole genome shotgun (WGS) entry which is preliminary data.</text>
</comment>
<dbReference type="InterPro" id="IPR003903">
    <property type="entry name" value="UIM_dom"/>
</dbReference>
<accession>A0ABR3GMS7</accession>
<gene>
    <name evidence="4" type="ORF">Q9L58_003866</name>
</gene>
<dbReference type="InterPro" id="IPR009060">
    <property type="entry name" value="UBA-like_sf"/>
</dbReference>
<dbReference type="SMART" id="SM00165">
    <property type="entry name" value="UBA"/>
    <property type="match status" value="1"/>
</dbReference>
<dbReference type="PROSITE" id="PS50330">
    <property type="entry name" value="UIM"/>
    <property type="match status" value="1"/>
</dbReference>
<dbReference type="Pfam" id="PF00627">
    <property type="entry name" value="UBA"/>
    <property type="match status" value="1"/>
</dbReference>
<dbReference type="Proteomes" id="UP001447188">
    <property type="component" value="Unassembled WGS sequence"/>
</dbReference>
<feature type="compositionally biased region" description="Low complexity" evidence="2">
    <location>
        <begin position="773"/>
        <end position="785"/>
    </location>
</feature>
<feature type="region of interest" description="Disordered" evidence="2">
    <location>
        <begin position="771"/>
        <end position="802"/>
    </location>
</feature>
<feature type="domain" description="UBA" evidence="3">
    <location>
        <begin position="5"/>
        <end position="45"/>
    </location>
</feature>
<name>A0ABR3GMS7_9PEZI</name>
<dbReference type="EMBL" id="JBBBZM010000038">
    <property type="protein sequence ID" value="KAL0637216.1"/>
    <property type="molecule type" value="Genomic_DNA"/>
</dbReference>
<dbReference type="PANTHER" id="PTHR39597:SF1">
    <property type="entry name" value="UBA DOMAIN-CONTAINING PROTEIN RUP1"/>
    <property type="match status" value="1"/>
</dbReference>
<organism evidence="4 5">
    <name type="scientific">Discina gigas</name>
    <dbReference type="NCBI Taxonomy" id="1032678"/>
    <lineage>
        <taxon>Eukaryota</taxon>
        <taxon>Fungi</taxon>
        <taxon>Dikarya</taxon>
        <taxon>Ascomycota</taxon>
        <taxon>Pezizomycotina</taxon>
        <taxon>Pezizomycetes</taxon>
        <taxon>Pezizales</taxon>
        <taxon>Discinaceae</taxon>
        <taxon>Discina</taxon>
    </lineage>
</organism>
<dbReference type="Gene3D" id="1.10.8.10">
    <property type="entry name" value="DNA helicase RuvA subunit, C-terminal domain"/>
    <property type="match status" value="1"/>
</dbReference>
<evidence type="ECO:0000256" key="2">
    <source>
        <dbReference type="SAM" id="MobiDB-lite"/>
    </source>
</evidence>
<dbReference type="SUPFAM" id="SSF46934">
    <property type="entry name" value="UBA-like"/>
    <property type="match status" value="1"/>
</dbReference>
<evidence type="ECO:0000259" key="3">
    <source>
        <dbReference type="PROSITE" id="PS50030"/>
    </source>
</evidence>
<sequence length="895" mass="99780">MKEIGVDEASIQELEQMGIQRFDAVDCLKACNGNLARAAEYFWNGDLEKVNKFFAPHYVLIKGRLRLMQFELGIRPEAIQIGVKMLGLLLERAMAQSFLPDTTTLSLVCDHSEFQIQSADVLAPNVYEPKSRPPSRVSNRIDLTVDEDDPELARALAASMQDSSGSQSGYGPYGQQETGITGTHTSPTNPNFRDAVPGREYDSNRWALTTTQTHEIFLPPSPGDRKRVPGEPAFLKPINSGSSNLSAAFTILHSIPIAREVLLVRDHCRSDYGHDDQWWDGQNIRMLRIVNFDDEASQIPEELVEVQRLIAFLDQSIRSYGSAEGIATLGCNDGKIGTVSTFLTGWTNAVISTITEEGEAEKYTKIFKSHATQRPREEQLKLGVEVEEKYVDFQNLQLLAPPDDDYTFYDALDKIIWFGDDESEVFVEFADIVCISISPEDSDTPRRGCKLEVPKIFYPNRYTEAWTEPVQAIKKQIEEKRCLIYDIGFKEERLKSFKSSKASSVPTYEPKLLLESILEHLSTQPPIAPIIDGVPENISPESQKDGVMESQCDIAMESQNDTTIGSQGETLDISRILENILSQLEKKLNDLALRKEEARETLKKLKSAYTSPENSDPAMPNLVTYSLRGVCADPTTTFVLVPVPFSESQEESVDVVPTSSPTEQWWCLRWGPPKSNIGWSETPTASYEVKKVTEEEVFEAMRMTGDGSLFAVYASENALNPKGGINSTLPGPLKTFVDRDNAAFKAELQPTSPGRKRHNDWLEDDDEAVDMNSFSPKKMSSSRSSATLGNVTPQHSRRNSTDGIEMEMTDPLAGAADMEMSRVGESDIAGAMLEPSPRQEEMSERGHISPVAKVFHMDFKGRGGDIDQEMMDAEHIEYTNDTPGDAEEKKGVRLD</sequence>
<feature type="region of interest" description="Disordered" evidence="2">
    <location>
        <begin position="158"/>
        <end position="198"/>
    </location>
</feature>
<evidence type="ECO:0000313" key="4">
    <source>
        <dbReference type="EMBL" id="KAL0637216.1"/>
    </source>
</evidence>
<evidence type="ECO:0000313" key="5">
    <source>
        <dbReference type="Proteomes" id="UP001447188"/>
    </source>
</evidence>
<feature type="compositionally biased region" description="Polar residues" evidence="2">
    <location>
        <begin position="177"/>
        <end position="191"/>
    </location>
</feature>
<evidence type="ECO:0000256" key="1">
    <source>
        <dbReference type="SAM" id="Coils"/>
    </source>
</evidence>
<reference evidence="4 5" key="1">
    <citation type="submission" date="2024-02" db="EMBL/GenBank/DDBJ databases">
        <title>Discinaceae phylogenomics.</title>
        <authorList>
            <person name="Dirks A.C."/>
            <person name="James T.Y."/>
        </authorList>
    </citation>
    <scope>NUCLEOTIDE SEQUENCE [LARGE SCALE GENOMIC DNA]</scope>
    <source>
        <strain evidence="4 5">ACD0624</strain>
    </source>
</reference>
<dbReference type="InterPro" id="IPR055335">
    <property type="entry name" value="Ucp6/RUP1"/>
</dbReference>
<feature type="compositionally biased region" description="Low complexity" evidence="2">
    <location>
        <begin position="161"/>
        <end position="176"/>
    </location>
</feature>
<protein>
    <recommendedName>
        <fullName evidence="3">UBA domain-containing protein</fullName>
    </recommendedName>
</protein>
<keyword evidence="5" id="KW-1185">Reference proteome</keyword>
<dbReference type="PROSITE" id="PS50030">
    <property type="entry name" value="UBA"/>
    <property type="match status" value="1"/>
</dbReference>
<dbReference type="PANTHER" id="PTHR39597">
    <property type="entry name" value="UBA DOMAIN-CONTAINING PROTEIN RUP1"/>
    <property type="match status" value="1"/>
</dbReference>
<keyword evidence="1" id="KW-0175">Coiled coil</keyword>
<dbReference type="InterPro" id="IPR015940">
    <property type="entry name" value="UBA"/>
</dbReference>